<keyword evidence="3" id="KW-1185">Reference proteome</keyword>
<dbReference type="InterPro" id="IPR050167">
    <property type="entry name" value="Ser_Thr_protein_kinase"/>
</dbReference>
<evidence type="ECO:0000313" key="2">
    <source>
        <dbReference type="EMBL" id="KAK8838795.1"/>
    </source>
</evidence>
<dbReference type="InterPro" id="IPR000719">
    <property type="entry name" value="Prot_kinase_dom"/>
</dbReference>
<evidence type="ECO:0000259" key="1">
    <source>
        <dbReference type="PROSITE" id="PS50011"/>
    </source>
</evidence>
<sequence length="147" mass="16676">MIYRDLKVDKVKLIEEAMNSASMTKGVGDFQFMSPEMINDLDYDSKADVFSFGILAYLIFAGELPRQAMKEKSMGKPIILPEESQFISAARIELMSMCLMEDPKERPSFDGVLKFIRESKFMPASDVDPSIVSQRDKELELIKNAGY</sequence>
<proteinExistence type="predicted"/>
<dbReference type="PANTHER" id="PTHR23257">
    <property type="entry name" value="SERINE-THREONINE PROTEIN KINASE"/>
    <property type="match status" value="1"/>
</dbReference>
<dbReference type="PROSITE" id="PS50011">
    <property type="entry name" value="PROTEIN_KINASE_DOM"/>
    <property type="match status" value="1"/>
</dbReference>
<dbReference type="EMBL" id="JAPFFF010000054">
    <property type="protein sequence ID" value="KAK8838795.1"/>
    <property type="molecule type" value="Genomic_DNA"/>
</dbReference>
<evidence type="ECO:0000313" key="3">
    <source>
        <dbReference type="Proteomes" id="UP001470230"/>
    </source>
</evidence>
<comment type="caution">
    <text evidence="2">The sequence shown here is derived from an EMBL/GenBank/DDBJ whole genome shotgun (WGS) entry which is preliminary data.</text>
</comment>
<protein>
    <recommendedName>
        <fullName evidence="1">Protein kinase domain-containing protein</fullName>
    </recommendedName>
</protein>
<dbReference type="Gene3D" id="1.10.510.10">
    <property type="entry name" value="Transferase(Phosphotransferase) domain 1"/>
    <property type="match status" value="1"/>
</dbReference>
<gene>
    <name evidence="2" type="ORF">M9Y10_032834</name>
</gene>
<dbReference type="Pfam" id="PF00069">
    <property type="entry name" value="Pkinase"/>
    <property type="match status" value="1"/>
</dbReference>
<reference evidence="2 3" key="1">
    <citation type="submission" date="2024-04" db="EMBL/GenBank/DDBJ databases">
        <title>Tritrichomonas musculus Genome.</title>
        <authorList>
            <person name="Alves-Ferreira E."/>
            <person name="Grigg M."/>
            <person name="Lorenzi H."/>
            <person name="Galac M."/>
        </authorList>
    </citation>
    <scope>NUCLEOTIDE SEQUENCE [LARGE SCALE GENOMIC DNA]</scope>
    <source>
        <strain evidence="2 3">EAF2021</strain>
    </source>
</reference>
<dbReference type="InterPro" id="IPR011009">
    <property type="entry name" value="Kinase-like_dom_sf"/>
</dbReference>
<name>A0ABR2GXY6_9EUKA</name>
<dbReference type="Proteomes" id="UP001470230">
    <property type="component" value="Unassembled WGS sequence"/>
</dbReference>
<dbReference type="SUPFAM" id="SSF56112">
    <property type="entry name" value="Protein kinase-like (PK-like)"/>
    <property type="match status" value="1"/>
</dbReference>
<organism evidence="2 3">
    <name type="scientific">Tritrichomonas musculus</name>
    <dbReference type="NCBI Taxonomy" id="1915356"/>
    <lineage>
        <taxon>Eukaryota</taxon>
        <taxon>Metamonada</taxon>
        <taxon>Parabasalia</taxon>
        <taxon>Tritrichomonadida</taxon>
        <taxon>Tritrichomonadidae</taxon>
        <taxon>Tritrichomonas</taxon>
    </lineage>
</organism>
<accession>A0ABR2GXY6</accession>
<feature type="domain" description="Protein kinase" evidence="1">
    <location>
        <begin position="1"/>
        <end position="122"/>
    </location>
</feature>